<dbReference type="OrthoDB" id="19261at2759"/>
<feature type="transmembrane region" description="Helical" evidence="10">
    <location>
        <begin position="369"/>
        <end position="388"/>
    </location>
</feature>
<keyword evidence="4" id="KW-0732">Signal</keyword>
<feature type="binding site" description="axial binding residue" evidence="9">
    <location>
        <position position="336"/>
    </location>
    <ligand>
        <name>heme b</name>
        <dbReference type="ChEBI" id="CHEBI:60344"/>
        <label>1</label>
    </ligand>
    <ligandPart>
        <name>Fe</name>
        <dbReference type="ChEBI" id="CHEBI:18248"/>
    </ligandPart>
</feature>
<dbReference type="EnsemblPlants" id="Pp3c3_34910V3.1">
    <property type="protein sequence ID" value="Pp3c3_34910V3.1"/>
    <property type="gene ID" value="Pp3c3_34910"/>
</dbReference>
<dbReference type="SMART" id="SM00665">
    <property type="entry name" value="B561"/>
    <property type="match status" value="1"/>
</dbReference>
<feature type="transmembrane region" description="Helical" evidence="10">
    <location>
        <begin position="301"/>
        <end position="320"/>
    </location>
</feature>
<keyword evidence="9" id="KW-0479">Metal-binding</keyword>
<dbReference type="InterPro" id="IPR045266">
    <property type="entry name" value="DOH_DOMON"/>
</dbReference>
<dbReference type="Proteomes" id="UP000006727">
    <property type="component" value="Chromosome 3"/>
</dbReference>
<dbReference type="AlphaFoldDB" id="A0A2K1KX97"/>
<dbReference type="PaxDb" id="3218-PP1S112_142V6.1"/>
<evidence type="ECO:0000256" key="1">
    <source>
        <dbReference type="ARBA" id="ARBA00004370"/>
    </source>
</evidence>
<keyword evidence="7 8" id="KW-0472">Membrane</keyword>
<organism evidence="13">
    <name type="scientific">Physcomitrium patens</name>
    <name type="common">Spreading-leaved earth moss</name>
    <name type="synonym">Physcomitrella patens</name>
    <dbReference type="NCBI Taxonomy" id="3218"/>
    <lineage>
        <taxon>Eukaryota</taxon>
        <taxon>Viridiplantae</taxon>
        <taxon>Streptophyta</taxon>
        <taxon>Embryophyta</taxon>
        <taxon>Bryophyta</taxon>
        <taxon>Bryophytina</taxon>
        <taxon>Bryopsida</taxon>
        <taxon>Funariidae</taxon>
        <taxon>Funariales</taxon>
        <taxon>Funariaceae</taxon>
        <taxon>Physcomitrium</taxon>
    </lineage>
</organism>
<evidence type="ECO:0000256" key="9">
    <source>
        <dbReference type="PIRSR" id="PIRSR037471-1"/>
    </source>
</evidence>
<accession>A0A2K1KX97</accession>
<reference evidence="13 15" key="1">
    <citation type="journal article" date="2008" name="Science">
        <title>The Physcomitrella genome reveals evolutionary insights into the conquest of land by plants.</title>
        <authorList>
            <person name="Rensing S."/>
            <person name="Lang D."/>
            <person name="Zimmer A."/>
            <person name="Terry A."/>
            <person name="Salamov A."/>
            <person name="Shapiro H."/>
            <person name="Nishiyama T."/>
            <person name="Perroud P.-F."/>
            <person name="Lindquist E."/>
            <person name="Kamisugi Y."/>
            <person name="Tanahashi T."/>
            <person name="Sakakibara K."/>
            <person name="Fujita T."/>
            <person name="Oishi K."/>
            <person name="Shin-I T."/>
            <person name="Kuroki Y."/>
            <person name="Toyoda A."/>
            <person name="Suzuki Y."/>
            <person name="Hashimoto A."/>
            <person name="Yamaguchi K."/>
            <person name="Sugano A."/>
            <person name="Kohara Y."/>
            <person name="Fujiyama A."/>
            <person name="Anterola A."/>
            <person name="Aoki S."/>
            <person name="Ashton N."/>
            <person name="Barbazuk W.B."/>
            <person name="Barker E."/>
            <person name="Bennetzen J."/>
            <person name="Bezanilla M."/>
            <person name="Blankenship R."/>
            <person name="Cho S.H."/>
            <person name="Dutcher S."/>
            <person name="Estelle M."/>
            <person name="Fawcett J.A."/>
            <person name="Gundlach H."/>
            <person name="Hanada K."/>
            <person name="Heyl A."/>
            <person name="Hicks K.A."/>
            <person name="Hugh J."/>
            <person name="Lohr M."/>
            <person name="Mayer K."/>
            <person name="Melkozernov A."/>
            <person name="Murata T."/>
            <person name="Nelson D."/>
            <person name="Pils B."/>
            <person name="Prigge M."/>
            <person name="Reiss B."/>
            <person name="Renner T."/>
            <person name="Rombauts S."/>
            <person name="Rushton P."/>
            <person name="Sanderfoot A."/>
            <person name="Schween G."/>
            <person name="Shiu S.-H."/>
            <person name="Stueber K."/>
            <person name="Theodoulou F.L."/>
            <person name="Tu H."/>
            <person name="Van de Peer Y."/>
            <person name="Verrier P.J."/>
            <person name="Waters E."/>
            <person name="Wood A."/>
            <person name="Yang L."/>
            <person name="Cove D."/>
            <person name="Cuming A."/>
            <person name="Hasebe M."/>
            <person name="Lucas S."/>
            <person name="Mishler D.B."/>
            <person name="Reski R."/>
            <person name="Grigoriev I."/>
            <person name="Quatrano R.S."/>
            <person name="Boore J.L."/>
        </authorList>
    </citation>
    <scope>NUCLEOTIDE SEQUENCE [LARGE SCALE GENOMIC DNA]</scope>
    <source>
        <strain evidence="14 15">cv. Gransden 2004</strain>
    </source>
</reference>
<keyword evidence="2 8" id="KW-0813">Transport</keyword>
<dbReference type="CDD" id="cd09631">
    <property type="entry name" value="DOMON_DOH"/>
    <property type="match status" value="1"/>
</dbReference>
<comment type="subcellular location">
    <subcellularLocation>
        <location evidence="1">Membrane</location>
    </subcellularLocation>
</comment>
<sequence length="416" mass="46001">MDSGRRALGSSFLGVQWLCGCLAAILLMLTYRTSAAYTCTSDPNNASNMTMFKTQPTCLDTQFPPDRNGQKLLVWSLRDNATNYVTIVVAAPLDESEWIGLGFSEAGQMPGSTAVVATLGVTGSPLVQPYYLRDRSSNGVIKDDSRLILPTRMNATYDGTLKTVFMAFRVDFASSKIVPNYLLYAAGQASGDGSIINYHRTRSLEEMQANSQFPLGGAVGESAVSKLEKRVKTHGALQVFGWGVLLPIGAIVARYAREYDPAWFYIHATFQLIGFIFIIAGVATGVALAKDVEVPGLNGHKGLGLFLLILAILQVLAVVFRPKKDSNTRKYWNWYHWWVGRLALFLACINVFVGLNLSNGERKLRVSYIVLLAFELVAFAILETIYWVRWNRAPANSSGVRWNRASTERGFQMSDY</sequence>
<feature type="transmembrane region" description="Helical" evidence="10">
    <location>
        <begin position="335"/>
        <end position="357"/>
    </location>
</feature>
<evidence type="ECO:0000256" key="4">
    <source>
        <dbReference type="ARBA" id="ARBA00022729"/>
    </source>
</evidence>
<dbReference type="STRING" id="3218.A0A2K1KX97"/>
<proteinExistence type="predicted"/>
<dbReference type="Gramene" id="Pp3c3_34910V3.2">
    <property type="protein sequence ID" value="Pp3c3_34910V3.2"/>
    <property type="gene ID" value="Pp3c3_34910"/>
</dbReference>
<dbReference type="InterPro" id="IPR017214">
    <property type="entry name" value="UCP037471"/>
</dbReference>
<feature type="binding site" description="axial binding residue" evidence="9">
    <location>
        <position position="234"/>
    </location>
    <ligand>
        <name>heme b</name>
        <dbReference type="ChEBI" id="CHEBI:60344"/>
        <label>1</label>
    </ligand>
    <ligandPart>
        <name>Fe</name>
        <dbReference type="ChEBI" id="CHEBI:18248"/>
    </ligandPart>
</feature>
<reference evidence="13 15" key="2">
    <citation type="journal article" date="2018" name="Plant J.">
        <title>The Physcomitrella patens chromosome-scale assembly reveals moss genome structure and evolution.</title>
        <authorList>
            <person name="Lang D."/>
            <person name="Ullrich K.K."/>
            <person name="Murat F."/>
            <person name="Fuchs J."/>
            <person name="Jenkins J."/>
            <person name="Haas F.B."/>
            <person name="Piednoel M."/>
            <person name="Gundlach H."/>
            <person name="Van Bel M."/>
            <person name="Meyberg R."/>
            <person name="Vives C."/>
            <person name="Morata J."/>
            <person name="Symeonidi A."/>
            <person name="Hiss M."/>
            <person name="Muchero W."/>
            <person name="Kamisugi Y."/>
            <person name="Saleh O."/>
            <person name="Blanc G."/>
            <person name="Decker E.L."/>
            <person name="van Gessel N."/>
            <person name="Grimwood J."/>
            <person name="Hayes R.D."/>
            <person name="Graham S.W."/>
            <person name="Gunter L.E."/>
            <person name="McDaniel S.F."/>
            <person name="Hoernstein S.N.W."/>
            <person name="Larsson A."/>
            <person name="Li F.W."/>
            <person name="Perroud P.F."/>
            <person name="Phillips J."/>
            <person name="Ranjan P."/>
            <person name="Rokshar D.S."/>
            <person name="Rothfels C.J."/>
            <person name="Schneider L."/>
            <person name="Shu S."/>
            <person name="Stevenson D.W."/>
            <person name="Thummler F."/>
            <person name="Tillich M."/>
            <person name="Villarreal Aguilar J.C."/>
            <person name="Widiez T."/>
            <person name="Wong G.K."/>
            <person name="Wymore A."/>
            <person name="Zhang Y."/>
            <person name="Zimmer A.D."/>
            <person name="Quatrano R.S."/>
            <person name="Mayer K.F.X."/>
            <person name="Goodstein D."/>
            <person name="Casacuberta J.M."/>
            <person name="Vandepoele K."/>
            <person name="Reski R."/>
            <person name="Cuming A.C."/>
            <person name="Tuskan G.A."/>
            <person name="Maumus F."/>
            <person name="Salse J."/>
            <person name="Schmutz J."/>
            <person name="Rensing S.A."/>
        </authorList>
    </citation>
    <scope>NUCLEOTIDE SEQUENCE [LARGE SCALE GENOMIC DNA]</scope>
    <source>
        <strain evidence="14 15">cv. Gransden 2004</strain>
    </source>
</reference>
<keyword evidence="6 10" id="KW-1133">Transmembrane helix</keyword>
<dbReference type="PANTHER" id="PTHR23130:SF171">
    <property type="entry name" value="OS01G0895300 PROTEIN"/>
    <property type="match status" value="1"/>
</dbReference>
<feature type="transmembrane region" description="Helical" evidence="10">
    <location>
        <begin position="12"/>
        <end position="31"/>
    </location>
</feature>
<dbReference type="EMBL" id="ABEU02000003">
    <property type="protein sequence ID" value="PNR58389.1"/>
    <property type="molecule type" value="Genomic_DNA"/>
</dbReference>
<keyword evidence="3 10" id="KW-0812">Transmembrane</keyword>
<dbReference type="Pfam" id="PF03188">
    <property type="entry name" value="Cytochrom_B561"/>
    <property type="match status" value="1"/>
</dbReference>
<evidence type="ECO:0000313" key="13">
    <source>
        <dbReference type="EMBL" id="PNR58389.1"/>
    </source>
</evidence>
<evidence type="ECO:0000313" key="15">
    <source>
        <dbReference type="Proteomes" id="UP000006727"/>
    </source>
</evidence>
<dbReference type="InterPro" id="IPR005018">
    <property type="entry name" value="DOMON_domain"/>
</dbReference>
<dbReference type="Gene3D" id="1.20.120.1770">
    <property type="match status" value="1"/>
</dbReference>
<dbReference type="GeneID" id="112279438"/>
<dbReference type="GO" id="GO:0046872">
    <property type="term" value="F:metal ion binding"/>
    <property type="evidence" value="ECO:0007669"/>
    <property type="project" value="UniProtKB-KW"/>
</dbReference>
<evidence type="ECO:0000256" key="2">
    <source>
        <dbReference type="ARBA" id="ARBA00022448"/>
    </source>
</evidence>
<dbReference type="PANTHER" id="PTHR23130">
    <property type="entry name" value="CYTOCHROME B561 AND DOMON DOMAIN-CONTAINING PROTEIN"/>
    <property type="match status" value="1"/>
</dbReference>
<evidence type="ECO:0000256" key="5">
    <source>
        <dbReference type="ARBA" id="ARBA00022982"/>
    </source>
</evidence>
<dbReference type="PROSITE" id="PS50939">
    <property type="entry name" value="CYTOCHROME_B561"/>
    <property type="match status" value="1"/>
</dbReference>
<dbReference type="SMART" id="SM00664">
    <property type="entry name" value="DoH"/>
    <property type="match status" value="1"/>
</dbReference>
<evidence type="ECO:0000259" key="11">
    <source>
        <dbReference type="PROSITE" id="PS50836"/>
    </source>
</evidence>
<feature type="binding site" description="axial binding residue" evidence="9">
    <location>
        <position position="267"/>
    </location>
    <ligand>
        <name>heme b</name>
        <dbReference type="ChEBI" id="CHEBI:60344"/>
        <label>1</label>
    </ligand>
    <ligandPart>
        <name>Fe</name>
        <dbReference type="ChEBI" id="CHEBI:18248"/>
    </ligandPart>
</feature>
<gene>
    <name evidence="14" type="primary">LOC112279438</name>
    <name evidence="13" type="ORF">PHYPA_005384</name>
</gene>
<feature type="domain" description="DOMON" evidence="11">
    <location>
        <begin position="69"/>
        <end position="187"/>
    </location>
</feature>
<dbReference type="OMA" id="RYAREYD"/>
<evidence type="ECO:0000256" key="6">
    <source>
        <dbReference type="ARBA" id="ARBA00022989"/>
    </source>
</evidence>
<evidence type="ECO:0000256" key="7">
    <source>
        <dbReference type="ARBA" id="ARBA00023136"/>
    </source>
</evidence>
<protein>
    <recommendedName>
        <fullName evidence="8">Cytochrome b561 and DOMON domain-containing protein</fullName>
    </recommendedName>
</protein>
<feature type="transmembrane region" description="Helical" evidence="10">
    <location>
        <begin position="262"/>
        <end position="289"/>
    </location>
</feature>
<dbReference type="RefSeq" id="XP_024369631.1">
    <property type="nucleotide sequence ID" value="XM_024513863.2"/>
</dbReference>
<reference evidence="14" key="3">
    <citation type="submission" date="2020-12" db="UniProtKB">
        <authorList>
            <consortium name="EnsemblPlants"/>
        </authorList>
    </citation>
    <scope>IDENTIFICATION</scope>
</reference>
<evidence type="ECO:0000259" key="12">
    <source>
        <dbReference type="PROSITE" id="PS50939"/>
    </source>
</evidence>
<keyword evidence="15" id="KW-1185">Reference proteome</keyword>
<keyword evidence="9" id="KW-0408">Iron</keyword>
<dbReference type="Gramene" id="Pp3c3_34910V3.1">
    <property type="protein sequence ID" value="Pp3c3_34910V3.1"/>
    <property type="gene ID" value="Pp3c3_34910"/>
</dbReference>
<name>A0A2K1KX97_PHYPA</name>
<evidence type="ECO:0000313" key="14">
    <source>
        <dbReference type="EnsemblPlants" id="Pp3c3_34910V3.1"/>
    </source>
</evidence>
<keyword evidence="5 8" id="KW-0249">Electron transport</keyword>
<dbReference type="GO" id="GO:0016020">
    <property type="term" value="C:membrane"/>
    <property type="evidence" value="ECO:0007669"/>
    <property type="project" value="UniProtKB-SubCell"/>
</dbReference>
<feature type="domain" description="Cytochrome b561" evidence="12">
    <location>
        <begin position="195"/>
        <end position="391"/>
    </location>
</feature>
<comment type="cofactor">
    <cofactor evidence="8">
        <name>heme b</name>
        <dbReference type="ChEBI" id="CHEBI:60344"/>
    </cofactor>
    <text evidence="8">Binds 2 heme b groups non-covalently.</text>
</comment>
<feature type="binding site" description="axial binding residue" evidence="9">
    <location>
        <position position="300"/>
    </location>
    <ligand>
        <name>heme b</name>
        <dbReference type="ChEBI" id="CHEBI:60344"/>
        <label>1</label>
    </ligand>
    <ligandPart>
        <name>Fe</name>
        <dbReference type="ChEBI" id="CHEBI:18248"/>
    </ligandPart>
</feature>
<evidence type="ECO:0000256" key="8">
    <source>
        <dbReference type="PIRNR" id="PIRNR037471"/>
    </source>
</evidence>
<feature type="transmembrane region" description="Helical" evidence="10">
    <location>
        <begin position="235"/>
        <end position="256"/>
    </location>
</feature>
<dbReference type="PIRSF" id="PIRSF037471">
    <property type="entry name" value="UCP037471"/>
    <property type="match status" value="1"/>
</dbReference>
<evidence type="ECO:0000256" key="3">
    <source>
        <dbReference type="ARBA" id="ARBA00022692"/>
    </source>
</evidence>
<dbReference type="PROSITE" id="PS50836">
    <property type="entry name" value="DOMON"/>
    <property type="match status" value="1"/>
</dbReference>
<dbReference type="CDD" id="cd08760">
    <property type="entry name" value="Cyt_b561_FRRS1_like"/>
    <property type="match status" value="1"/>
</dbReference>
<dbReference type="PROSITE" id="PS51257">
    <property type="entry name" value="PROKAR_LIPOPROTEIN"/>
    <property type="match status" value="1"/>
</dbReference>
<dbReference type="EnsemblPlants" id="Pp3c3_34910V3.2">
    <property type="protein sequence ID" value="Pp3c3_34910V3.2"/>
    <property type="gene ID" value="Pp3c3_34910"/>
</dbReference>
<evidence type="ECO:0000256" key="10">
    <source>
        <dbReference type="SAM" id="Phobius"/>
    </source>
</evidence>
<dbReference type="InterPro" id="IPR006593">
    <property type="entry name" value="Cyt_b561/ferric_Rdtase_TM"/>
</dbReference>